<dbReference type="eggNOG" id="KOG1192">
    <property type="taxonomic scope" value="Eukaryota"/>
</dbReference>
<organism evidence="6">
    <name type="scientific">Eucalyptus grandis</name>
    <name type="common">Flooded gum</name>
    <dbReference type="NCBI Taxonomy" id="71139"/>
    <lineage>
        <taxon>Eukaryota</taxon>
        <taxon>Viridiplantae</taxon>
        <taxon>Streptophyta</taxon>
        <taxon>Embryophyta</taxon>
        <taxon>Tracheophyta</taxon>
        <taxon>Spermatophyta</taxon>
        <taxon>Magnoliopsida</taxon>
        <taxon>eudicotyledons</taxon>
        <taxon>Gunneridae</taxon>
        <taxon>Pentapetalae</taxon>
        <taxon>rosids</taxon>
        <taxon>malvids</taxon>
        <taxon>Myrtales</taxon>
        <taxon>Myrtaceae</taxon>
        <taxon>Myrtoideae</taxon>
        <taxon>Eucalypteae</taxon>
        <taxon>Eucalyptus</taxon>
    </lineage>
</organism>
<dbReference type="EMBL" id="KK198753">
    <property type="protein sequence ID" value="KCW88801.1"/>
    <property type="molecule type" value="Genomic_DNA"/>
</dbReference>
<evidence type="ECO:0000313" key="6">
    <source>
        <dbReference type="EMBL" id="KCW88801.1"/>
    </source>
</evidence>
<evidence type="ECO:0000256" key="5">
    <source>
        <dbReference type="RuleBase" id="RU362057"/>
    </source>
</evidence>
<sequence length="490" mass="53982">MSTQQRQPHVVIFPFMAHGHTLPLLDLSKALFRKNIEVTIITTPSNAKSITQHLVNSPTIQVIEIPFPSNGYGLPKGCENTSQLPSMDLHFAFLSATKQLKKPFEDVLASMSASEAGLPLCVISDFFLGWTLESCRAFGVPRLVFHGMSVLAMAISKSLCQYMPHLKPAASQNPSSLDLPGMRVPFDLAISDVPESIRNLDLNNPACQFLWEVAEADVNSWGVIINSFEELERSHISSFESFYHNGAKAWCVGPLFLCDDDKKLKDCEKFNNCNQIKHSLSTMQWLTEQVTPASVLYVSFGTQADVANAQLDEIAFGLKESGVPFIWVVRSTTWCVPKDVEEGVKSGKGLIVREWVDQRQILGHRSIGGFLSHCGWNSVLESISAGVPILAWPMMAEQPLNVKLVVSGLGAGIGLNWADWSGRRMCVPREEVCDGVRELMGGEKGRRARERAQALGRAARRAVKEGGSSHETLNKLIDQLCGVSDVSLKF</sequence>
<dbReference type="PANTHER" id="PTHR48047:SF185">
    <property type="entry name" value="GLYCOSYLTRANSFERASE"/>
    <property type="match status" value="1"/>
</dbReference>
<dbReference type="PANTHER" id="PTHR48047">
    <property type="entry name" value="GLYCOSYLTRANSFERASE"/>
    <property type="match status" value="1"/>
</dbReference>
<dbReference type="Gramene" id="KCW88801">
    <property type="protein sequence ID" value="KCW88801"/>
    <property type="gene ID" value="EUGRSUZ_A01139"/>
</dbReference>
<dbReference type="CDD" id="cd03784">
    <property type="entry name" value="GT1_Gtf-like"/>
    <property type="match status" value="1"/>
</dbReference>
<dbReference type="AlphaFoldDB" id="A0A059DEG4"/>
<dbReference type="GO" id="GO:0035251">
    <property type="term" value="F:UDP-glucosyltransferase activity"/>
    <property type="evidence" value="ECO:0000318"/>
    <property type="project" value="GO_Central"/>
</dbReference>
<evidence type="ECO:0000256" key="3">
    <source>
        <dbReference type="ARBA" id="ARBA00022679"/>
    </source>
</evidence>
<name>A0A059DEG4_EUCGR</name>
<dbReference type="InterPro" id="IPR002213">
    <property type="entry name" value="UDP_glucos_trans"/>
</dbReference>
<dbReference type="InParanoid" id="A0A059DEG4"/>
<dbReference type="SUPFAM" id="SSF53756">
    <property type="entry name" value="UDP-Glycosyltransferase/glycogen phosphorylase"/>
    <property type="match status" value="1"/>
</dbReference>
<dbReference type="Gene3D" id="3.40.50.2000">
    <property type="entry name" value="Glycogen Phosphorylase B"/>
    <property type="match status" value="2"/>
</dbReference>
<reference evidence="6" key="1">
    <citation type="submission" date="2013-07" db="EMBL/GenBank/DDBJ databases">
        <title>The genome of Eucalyptus grandis.</title>
        <authorList>
            <person name="Schmutz J."/>
            <person name="Hayes R."/>
            <person name="Myburg A."/>
            <person name="Tuskan G."/>
            <person name="Grattapaglia D."/>
            <person name="Rokhsar D.S."/>
        </authorList>
    </citation>
    <scope>NUCLEOTIDE SEQUENCE</scope>
    <source>
        <tissue evidence="6">Leaf extractions</tissue>
    </source>
</reference>
<keyword evidence="3 4" id="KW-0808">Transferase</keyword>
<accession>A0A059DEG4</accession>
<dbReference type="PROSITE" id="PS00375">
    <property type="entry name" value="UDPGT"/>
    <property type="match status" value="1"/>
</dbReference>
<evidence type="ECO:0000256" key="4">
    <source>
        <dbReference type="RuleBase" id="RU003718"/>
    </source>
</evidence>
<dbReference type="Pfam" id="PF00201">
    <property type="entry name" value="UDPGT"/>
    <property type="match status" value="1"/>
</dbReference>
<gene>
    <name evidence="6" type="ORF">EUGRSUZ_A01139</name>
</gene>
<dbReference type="FunCoup" id="A0A059DEG4">
    <property type="interactions" value="206"/>
</dbReference>
<comment type="similarity">
    <text evidence="1 4">Belongs to the UDP-glycosyltransferase family.</text>
</comment>
<evidence type="ECO:0000256" key="2">
    <source>
        <dbReference type="ARBA" id="ARBA00022676"/>
    </source>
</evidence>
<dbReference type="EC" id="2.4.1.-" evidence="5"/>
<dbReference type="OMA" id="FHGMSAF"/>
<evidence type="ECO:0000256" key="1">
    <source>
        <dbReference type="ARBA" id="ARBA00009995"/>
    </source>
</evidence>
<dbReference type="FunFam" id="3.40.50.2000:FF:000107">
    <property type="entry name" value="Glycosyltransferase"/>
    <property type="match status" value="1"/>
</dbReference>
<protein>
    <recommendedName>
        <fullName evidence="5">Glycosyltransferase</fullName>
        <ecNumber evidence="5">2.4.1.-</ecNumber>
    </recommendedName>
</protein>
<dbReference type="InterPro" id="IPR035595">
    <property type="entry name" value="UDP_glycos_trans_CS"/>
</dbReference>
<proteinExistence type="inferred from homology"/>
<keyword evidence="2 4" id="KW-0328">Glycosyltransferase</keyword>